<keyword evidence="2" id="KW-1133">Transmembrane helix</keyword>
<keyword evidence="2" id="KW-0472">Membrane</keyword>
<protein>
    <submittedName>
        <fullName evidence="5">Oxidase</fullName>
    </submittedName>
</protein>
<dbReference type="PANTHER" id="PTHR42949">
    <property type="entry name" value="ANAEROBIC GLYCEROL-3-PHOSPHATE DEHYDROGENASE SUBUNIT B"/>
    <property type="match status" value="1"/>
</dbReference>
<dbReference type="InterPro" id="IPR051691">
    <property type="entry name" value="Metab_Enz_Cyan_OpOx_G3PDH"/>
</dbReference>
<keyword evidence="1" id="KW-0560">Oxidoreductase</keyword>
<dbReference type="OrthoDB" id="9801699at2"/>
<evidence type="ECO:0000259" key="3">
    <source>
        <dbReference type="Pfam" id="PF04324"/>
    </source>
</evidence>
<dbReference type="Proteomes" id="UP000286931">
    <property type="component" value="Unassembled WGS sequence"/>
</dbReference>
<comment type="caution">
    <text evidence="5">The sequence shown here is derived from an EMBL/GenBank/DDBJ whole genome shotgun (WGS) entry which is preliminary data.</text>
</comment>
<evidence type="ECO:0000313" key="5">
    <source>
        <dbReference type="EMBL" id="GCD93396.1"/>
    </source>
</evidence>
<dbReference type="SUPFAM" id="SSF51905">
    <property type="entry name" value="FAD/NAD(P)-binding domain"/>
    <property type="match status" value="1"/>
</dbReference>
<dbReference type="Pfam" id="PF04324">
    <property type="entry name" value="Fer2_BFD"/>
    <property type="match status" value="1"/>
</dbReference>
<feature type="domain" description="BFD-like [2Fe-2S]-binding" evidence="3">
    <location>
        <begin position="372"/>
        <end position="422"/>
    </location>
</feature>
<dbReference type="InterPro" id="IPR007419">
    <property type="entry name" value="BFD-like_2Fe2S-bd_dom"/>
</dbReference>
<reference evidence="5 6" key="1">
    <citation type="submission" date="2018-12" db="EMBL/GenBank/DDBJ databases">
        <title>Draft genome sequence of Embleya hyalina NBRC 13850T.</title>
        <authorList>
            <person name="Komaki H."/>
            <person name="Hosoyama A."/>
            <person name="Kimura A."/>
            <person name="Ichikawa N."/>
            <person name="Tamura T."/>
        </authorList>
    </citation>
    <scope>NUCLEOTIDE SEQUENCE [LARGE SCALE GENOMIC DNA]</scope>
    <source>
        <strain evidence="5 6">NBRC 13850</strain>
    </source>
</reference>
<dbReference type="RefSeq" id="WP_126635696.1">
    <property type="nucleotide sequence ID" value="NZ_BIFH01000014.1"/>
</dbReference>
<organism evidence="5 6">
    <name type="scientific">Embleya hyalina</name>
    <dbReference type="NCBI Taxonomy" id="516124"/>
    <lineage>
        <taxon>Bacteria</taxon>
        <taxon>Bacillati</taxon>
        <taxon>Actinomycetota</taxon>
        <taxon>Actinomycetes</taxon>
        <taxon>Kitasatosporales</taxon>
        <taxon>Streptomycetaceae</taxon>
        <taxon>Embleya</taxon>
    </lineage>
</organism>
<dbReference type="PRINTS" id="PR00368">
    <property type="entry name" value="FADPNR"/>
</dbReference>
<dbReference type="InterPro" id="IPR017224">
    <property type="entry name" value="Opine_Oxase_asu/HCN_bsu"/>
</dbReference>
<dbReference type="PRINTS" id="PR00469">
    <property type="entry name" value="PNDRDTASEII"/>
</dbReference>
<name>A0A401YFJ5_9ACTN</name>
<evidence type="ECO:0000256" key="1">
    <source>
        <dbReference type="ARBA" id="ARBA00023002"/>
    </source>
</evidence>
<dbReference type="PIRSF" id="PIRSF037495">
    <property type="entry name" value="Opine_OX_OoxA/HcnB"/>
    <property type="match status" value="1"/>
</dbReference>
<keyword evidence="6" id="KW-1185">Reference proteome</keyword>
<dbReference type="InterPro" id="IPR041854">
    <property type="entry name" value="BFD-like_2Fe2S-bd_dom_sf"/>
</dbReference>
<dbReference type="EMBL" id="BIFH01000014">
    <property type="protein sequence ID" value="GCD93396.1"/>
    <property type="molecule type" value="Genomic_DNA"/>
</dbReference>
<dbReference type="AlphaFoldDB" id="A0A401YFJ5"/>
<feature type="transmembrane region" description="Helical" evidence="2">
    <location>
        <begin position="21"/>
        <end position="42"/>
    </location>
</feature>
<dbReference type="GO" id="GO:0016491">
    <property type="term" value="F:oxidoreductase activity"/>
    <property type="evidence" value="ECO:0007669"/>
    <property type="project" value="UniProtKB-KW"/>
</dbReference>
<dbReference type="Gene3D" id="1.10.10.1100">
    <property type="entry name" value="BFD-like [2Fe-2S]-binding domain"/>
    <property type="match status" value="1"/>
</dbReference>
<keyword evidence="2" id="KW-0812">Transmembrane</keyword>
<sequence length="453" mass="47221">MSDETGRGIGHDSGRDTLHDLVVVGAGLAGLAAAVTAAGFGLRVAVLDANARAGGQYHRHRVDRPPAWAPLARLHTVEHLAEHRVWAVERGDDHFTAHAVAGERDGVAVTVRGRRLLLATGAYDRQLPFPGWDLPGVFTAGGAQALLKGNGVAPGRRAVVAGTGPFLLPVAVGLADAGVRVLAVVEASRPTPRAVALAPHSPARVVEAAGYAAALARRRIPYYTGRAVIAAHADGGALGSVTVARLDADWWVRPGTERELACDTLAVGYGFTPHLELAGQLGCASTPDGFVAVDTRQATDLPGLYAAGESTGIGGAQLSEVEGELAAYAIAGRTPPKALPRRRARLTRFAVGLRALYPIRSAWPSWSDEDTLICRCEEVPRGRIADAARHGADDVRSIKLLTRAGMGWCQGRMCAEATACVLSDVLGRPIAAPAPTRPIAVPIRLGDLAQGAS</sequence>
<evidence type="ECO:0000259" key="4">
    <source>
        <dbReference type="Pfam" id="PF07992"/>
    </source>
</evidence>
<feature type="domain" description="FAD/NAD(P)-binding" evidence="4">
    <location>
        <begin position="20"/>
        <end position="311"/>
    </location>
</feature>
<gene>
    <name evidence="5" type="ORF">EHYA_01040</name>
</gene>
<dbReference type="InterPro" id="IPR023753">
    <property type="entry name" value="FAD/NAD-binding_dom"/>
</dbReference>
<dbReference type="InterPro" id="IPR036188">
    <property type="entry name" value="FAD/NAD-bd_sf"/>
</dbReference>
<dbReference type="PANTHER" id="PTHR42949:SF3">
    <property type="entry name" value="ANAEROBIC GLYCEROL-3-PHOSPHATE DEHYDROGENASE SUBUNIT B"/>
    <property type="match status" value="1"/>
</dbReference>
<evidence type="ECO:0000256" key="2">
    <source>
        <dbReference type="SAM" id="Phobius"/>
    </source>
</evidence>
<dbReference type="Pfam" id="PF07992">
    <property type="entry name" value="Pyr_redox_2"/>
    <property type="match status" value="1"/>
</dbReference>
<proteinExistence type="predicted"/>
<dbReference type="CDD" id="cd19946">
    <property type="entry name" value="GlpA-like_Fer2_BFD-like"/>
    <property type="match status" value="1"/>
</dbReference>
<evidence type="ECO:0000313" key="6">
    <source>
        <dbReference type="Proteomes" id="UP000286931"/>
    </source>
</evidence>
<accession>A0A401YFJ5</accession>
<dbReference type="Gene3D" id="3.50.50.60">
    <property type="entry name" value="FAD/NAD(P)-binding domain"/>
    <property type="match status" value="2"/>
</dbReference>